<dbReference type="Gene3D" id="3.40.50.1820">
    <property type="entry name" value="alpha/beta hydrolase"/>
    <property type="match status" value="1"/>
</dbReference>
<evidence type="ECO:0000313" key="6">
    <source>
        <dbReference type="Proteomes" id="UP001198220"/>
    </source>
</evidence>
<evidence type="ECO:0000256" key="3">
    <source>
        <dbReference type="SAM" id="SignalP"/>
    </source>
</evidence>
<feature type="domain" description="BD-FAE-like" evidence="4">
    <location>
        <begin position="166"/>
        <end position="249"/>
    </location>
</feature>
<dbReference type="Proteomes" id="UP001198220">
    <property type="component" value="Unassembled WGS sequence"/>
</dbReference>
<dbReference type="GO" id="GO:0016787">
    <property type="term" value="F:hydrolase activity"/>
    <property type="evidence" value="ECO:0007669"/>
    <property type="project" value="UniProtKB-KW"/>
</dbReference>
<keyword evidence="6" id="KW-1185">Reference proteome</keyword>
<keyword evidence="3" id="KW-0732">Signal</keyword>
<gene>
    <name evidence="5" type="ORF">LKD36_02520</name>
</gene>
<feature type="region of interest" description="Disordered" evidence="2">
    <location>
        <begin position="46"/>
        <end position="74"/>
    </location>
</feature>
<evidence type="ECO:0000259" key="4">
    <source>
        <dbReference type="Pfam" id="PF20434"/>
    </source>
</evidence>
<dbReference type="InterPro" id="IPR049492">
    <property type="entry name" value="BD-FAE-like_dom"/>
</dbReference>
<proteinExistence type="predicted"/>
<dbReference type="SUPFAM" id="SSF53474">
    <property type="entry name" value="alpha/beta-Hydrolases"/>
    <property type="match status" value="1"/>
</dbReference>
<dbReference type="PANTHER" id="PTHR48081">
    <property type="entry name" value="AB HYDROLASE SUPERFAMILY PROTEIN C4A8.06C"/>
    <property type="match status" value="1"/>
</dbReference>
<dbReference type="InterPro" id="IPR050300">
    <property type="entry name" value="GDXG_lipolytic_enzyme"/>
</dbReference>
<name>A0AAE3A6Z0_9FIRM</name>
<feature type="chain" id="PRO_5042029532" evidence="3">
    <location>
        <begin position="24"/>
        <end position="377"/>
    </location>
</feature>
<dbReference type="AlphaFoldDB" id="A0AAE3A6Z0"/>
<keyword evidence="1 5" id="KW-0378">Hydrolase</keyword>
<dbReference type="InterPro" id="IPR029058">
    <property type="entry name" value="AB_hydrolase_fold"/>
</dbReference>
<feature type="compositionally biased region" description="Polar residues" evidence="2">
    <location>
        <begin position="47"/>
        <end position="59"/>
    </location>
</feature>
<sequence length="377" mass="40974">MHRNKVFAAMLAILVVVSLTACGRESVGTPGGELENGVAAIEDAMTTKPNESSSASTTPIDDLRDGSSADTVATPNDFPAAYNYGSGKISDYSRTAMLQKMPESAGNDTVLNTAADPANIQVLYLWEEGNVPARTKFTQDMTGYFDDWNFRPYVTAIPVRDGVKPKGAVVLMAGGAYQFRGNYTDSLPTAAALRELGFQTFIVDYRLSPYTQEEGALDVARAVRFVRKNAEIYGIDPDDIAVMGFSAGGIQAGEFLMHYDEYVTGTALDSTYVPDELDAVLAYASAAGMIYSFYGRLSVGNMDASWLAEGNLPPTFYVYGTEDPFYRQFQQQYDVISGMGISTGRIVLNGWPHGFGSDGGWVKDYAAWLETVFSEME</sequence>
<evidence type="ECO:0000256" key="2">
    <source>
        <dbReference type="SAM" id="MobiDB-lite"/>
    </source>
</evidence>
<protein>
    <submittedName>
        <fullName evidence="5">Alpha/beta hydrolase</fullName>
    </submittedName>
</protein>
<evidence type="ECO:0000256" key="1">
    <source>
        <dbReference type="ARBA" id="ARBA00022801"/>
    </source>
</evidence>
<feature type="signal peptide" evidence="3">
    <location>
        <begin position="1"/>
        <end position="23"/>
    </location>
</feature>
<dbReference type="RefSeq" id="WP_308458531.1">
    <property type="nucleotide sequence ID" value="NZ_JAJEPS010000001.1"/>
</dbReference>
<evidence type="ECO:0000313" key="5">
    <source>
        <dbReference type="EMBL" id="MCC2125050.1"/>
    </source>
</evidence>
<accession>A0AAE3A6Z0</accession>
<dbReference type="PROSITE" id="PS51257">
    <property type="entry name" value="PROKAR_LIPOPROTEIN"/>
    <property type="match status" value="1"/>
</dbReference>
<comment type="caution">
    <text evidence="5">The sequence shown here is derived from an EMBL/GenBank/DDBJ whole genome shotgun (WGS) entry which is preliminary data.</text>
</comment>
<reference evidence="5 6" key="1">
    <citation type="submission" date="2021-10" db="EMBL/GenBank/DDBJ databases">
        <title>Anaerobic single-cell dispensing facilitates the cultivation of human gut bacteria.</title>
        <authorList>
            <person name="Afrizal A."/>
        </authorList>
    </citation>
    <scope>NUCLEOTIDE SEQUENCE [LARGE SCALE GENOMIC DNA]</scope>
    <source>
        <strain evidence="5 6">CLA-AA-H276</strain>
    </source>
</reference>
<dbReference type="EMBL" id="JAJEPS010000001">
    <property type="protein sequence ID" value="MCC2125050.1"/>
    <property type="molecule type" value="Genomic_DNA"/>
</dbReference>
<dbReference type="Pfam" id="PF20434">
    <property type="entry name" value="BD-FAE"/>
    <property type="match status" value="1"/>
</dbReference>
<organism evidence="5 6">
    <name type="scientific">Hominiventricola filiformis</name>
    <dbReference type="NCBI Taxonomy" id="2885352"/>
    <lineage>
        <taxon>Bacteria</taxon>
        <taxon>Bacillati</taxon>
        <taxon>Bacillota</taxon>
        <taxon>Clostridia</taxon>
        <taxon>Lachnospirales</taxon>
        <taxon>Lachnospiraceae</taxon>
        <taxon>Hominiventricola</taxon>
    </lineage>
</organism>